<reference evidence="3 4" key="1">
    <citation type="journal article" date="2008" name="Nature">
        <title>The Trichoplax genome and the nature of placozoans.</title>
        <authorList>
            <person name="Srivastava M."/>
            <person name="Begovic E."/>
            <person name="Chapman J."/>
            <person name="Putnam N.H."/>
            <person name="Hellsten U."/>
            <person name="Kawashima T."/>
            <person name="Kuo A."/>
            <person name="Mitros T."/>
            <person name="Salamov A."/>
            <person name="Carpenter M.L."/>
            <person name="Signorovitch A.Y."/>
            <person name="Moreno M.A."/>
            <person name="Kamm K."/>
            <person name="Grimwood J."/>
            <person name="Schmutz J."/>
            <person name="Shapiro H."/>
            <person name="Grigoriev I.V."/>
            <person name="Buss L.W."/>
            <person name="Schierwater B."/>
            <person name="Dellaporta S.L."/>
            <person name="Rokhsar D.S."/>
        </authorList>
    </citation>
    <scope>NUCLEOTIDE SEQUENCE [LARGE SCALE GENOMIC DNA]</scope>
    <source>
        <strain evidence="3 4">Grell-BS-1999</strain>
    </source>
</reference>
<protein>
    <recommendedName>
        <fullName evidence="2">Protein kinase domain-containing protein</fullName>
    </recommendedName>
</protein>
<dbReference type="GO" id="GO:0007005">
    <property type="term" value="P:mitochondrion organization"/>
    <property type="evidence" value="ECO:0000318"/>
    <property type="project" value="GO_Central"/>
</dbReference>
<dbReference type="OMA" id="RCNPEDI"/>
<dbReference type="InterPro" id="IPR000719">
    <property type="entry name" value="Prot_kinase_dom"/>
</dbReference>
<dbReference type="GO" id="GO:0005524">
    <property type="term" value="F:ATP binding"/>
    <property type="evidence" value="ECO:0007669"/>
    <property type="project" value="InterPro"/>
</dbReference>
<keyword evidence="4" id="KW-1185">Reference proteome</keyword>
<dbReference type="InterPro" id="IPR051130">
    <property type="entry name" value="Mito_struct-func_regulator"/>
</dbReference>
<dbReference type="Gene3D" id="1.10.510.10">
    <property type="entry name" value="Transferase(Phosphotransferase) domain 1"/>
    <property type="match status" value="1"/>
</dbReference>
<feature type="domain" description="Protein kinase" evidence="2">
    <location>
        <begin position="97"/>
        <end position="456"/>
    </location>
</feature>
<dbReference type="GO" id="GO:0005743">
    <property type="term" value="C:mitochondrial inner membrane"/>
    <property type="evidence" value="ECO:0000318"/>
    <property type="project" value="GO_Central"/>
</dbReference>
<evidence type="ECO:0000313" key="4">
    <source>
        <dbReference type="Proteomes" id="UP000009022"/>
    </source>
</evidence>
<dbReference type="KEGG" id="tad:TRIADDRAFT_19989"/>
<dbReference type="InterPro" id="IPR004147">
    <property type="entry name" value="ABC1_dom"/>
</dbReference>
<dbReference type="GeneID" id="6749526"/>
<evidence type="ECO:0000313" key="3">
    <source>
        <dbReference type="EMBL" id="EDV29109.1"/>
    </source>
</evidence>
<name>B3RJJ5_TRIAD</name>
<dbReference type="OrthoDB" id="427480at2759"/>
<proteinExistence type="inferred from homology"/>
<dbReference type="CTD" id="6749526"/>
<dbReference type="SUPFAM" id="SSF56112">
    <property type="entry name" value="Protein kinase-like (PK-like)"/>
    <property type="match status" value="1"/>
</dbReference>
<dbReference type="InParanoid" id="B3RJJ5"/>
<dbReference type="AlphaFoldDB" id="B3RJJ5"/>
<dbReference type="PROSITE" id="PS50011">
    <property type="entry name" value="PROTEIN_KINASE_DOM"/>
    <property type="match status" value="1"/>
</dbReference>
<sequence>MDSFLISHAKIIISLCCNSTRKVHVRAATRLRNLCCLHGGVYIKAGQHIGALDYLLPDEYVQTMKVLHDDAPKSKLADVLKVIEEDFGKPAHEIFQYIEDKPIGAASLAQVHRCILHDGTTVAVKVQHRNVKAYSDTDVRCMEFLCNVAARLFPEFKFDWLIEETKKNLPKELDFIQEGHNADNVAKMFKHFSFLKIPKIYWNWSTDRVLTMELCFGDRIDNLEYLQNSKINVDEVSQMLGKLYSEMIFVKGYIHCDPHPGNLLVCKNDTTNKTEIVLLDHGLYQKLTDDFRISYCRLWQSLIEADLDAVKKYCAELRAGEMYPLLACIISGRSWNSIKSGISNKPIDKAEMDEIAGTASQLLPGITELLQRIPRQMLLILKTNDLLKGIESTLKSKNNKQSLITMSKSCIRAIANYDLKNSSSVMSKIKIWINFIILRLKLQLYGISDKANCNLS</sequence>
<dbReference type="STRING" id="10228.B3RJJ5"/>
<dbReference type="SMART" id="SM00220">
    <property type="entry name" value="S_TKc"/>
    <property type="match status" value="1"/>
</dbReference>
<dbReference type="EMBL" id="DS985241">
    <property type="protein sequence ID" value="EDV29109.1"/>
    <property type="molecule type" value="Genomic_DNA"/>
</dbReference>
<dbReference type="PhylomeDB" id="B3RJJ5"/>
<dbReference type="InterPro" id="IPR011009">
    <property type="entry name" value="Kinase-like_dom_sf"/>
</dbReference>
<dbReference type="GO" id="GO:0004672">
    <property type="term" value="F:protein kinase activity"/>
    <property type="evidence" value="ECO:0007669"/>
    <property type="project" value="InterPro"/>
</dbReference>
<dbReference type="Pfam" id="PF03109">
    <property type="entry name" value="ABC1"/>
    <property type="match status" value="1"/>
</dbReference>
<dbReference type="eggNOG" id="KOG1235">
    <property type="taxonomic scope" value="Eukaryota"/>
</dbReference>
<dbReference type="PANTHER" id="PTHR43173">
    <property type="entry name" value="ABC1 FAMILY PROTEIN"/>
    <property type="match status" value="1"/>
</dbReference>
<evidence type="ECO:0000256" key="1">
    <source>
        <dbReference type="ARBA" id="ARBA00009670"/>
    </source>
</evidence>
<dbReference type="InterPro" id="IPR045307">
    <property type="entry name" value="ADCK1_dom"/>
</dbReference>
<evidence type="ECO:0000259" key="2">
    <source>
        <dbReference type="PROSITE" id="PS50011"/>
    </source>
</evidence>
<gene>
    <name evidence="3" type="ORF">TRIADDRAFT_19989</name>
</gene>
<dbReference type="Proteomes" id="UP000009022">
    <property type="component" value="Unassembled WGS sequence"/>
</dbReference>
<dbReference type="PANTHER" id="PTHR43173:SF19">
    <property type="entry name" value="AARF DOMAIN-CONTAINING PROTEIN KINASE 1"/>
    <property type="match status" value="1"/>
</dbReference>
<dbReference type="GO" id="GO:0055088">
    <property type="term" value="P:lipid homeostasis"/>
    <property type="evidence" value="ECO:0000318"/>
    <property type="project" value="GO_Central"/>
</dbReference>
<comment type="similarity">
    <text evidence="1">Belongs to the protein kinase superfamily. ADCK protein kinase family.</text>
</comment>
<dbReference type="RefSeq" id="XP_002108311.1">
    <property type="nucleotide sequence ID" value="XM_002108275.1"/>
</dbReference>
<organism evidence="3 4">
    <name type="scientific">Trichoplax adhaerens</name>
    <name type="common">Trichoplax reptans</name>
    <dbReference type="NCBI Taxonomy" id="10228"/>
    <lineage>
        <taxon>Eukaryota</taxon>
        <taxon>Metazoa</taxon>
        <taxon>Placozoa</taxon>
        <taxon>Uniplacotomia</taxon>
        <taxon>Trichoplacea</taxon>
        <taxon>Trichoplacidae</taxon>
        <taxon>Trichoplax</taxon>
    </lineage>
</organism>
<dbReference type="CDD" id="cd13969">
    <property type="entry name" value="ADCK1-like"/>
    <property type="match status" value="1"/>
</dbReference>
<dbReference type="HOGENOM" id="CLU_006533_2_0_1"/>
<accession>B3RJJ5</accession>